<name>A0A1P8WCZ5_9PLAN</name>
<accession>A0A1P8WCZ5</accession>
<evidence type="ECO:0000313" key="1">
    <source>
        <dbReference type="EMBL" id="APZ91945.1"/>
    </source>
</evidence>
<organism evidence="1 2">
    <name type="scientific">Fuerstiella marisgermanici</name>
    <dbReference type="NCBI Taxonomy" id="1891926"/>
    <lineage>
        <taxon>Bacteria</taxon>
        <taxon>Pseudomonadati</taxon>
        <taxon>Planctomycetota</taxon>
        <taxon>Planctomycetia</taxon>
        <taxon>Planctomycetales</taxon>
        <taxon>Planctomycetaceae</taxon>
        <taxon>Fuerstiella</taxon>
    </lineage>
</organism>
<protein>
    <recommendedName>
        <fullName evidence="3">ISKra4 family transposase</fullName>
    </recommendedName>
</protein>
<dbReference type="EMBL" id="CP017641">
    <property type="protein sequence ID" value="APZ91945.1"/>
    <property type="molecule type" value="Genomic_DNA"/>
</dbReference>
<dbReference type="NCBIfam" id="NF033572">
    <property type="entry name" value="transpos_ISKra4"/>
    <property type="match status" value="1"/>
</dbReference>
<gene>
    <name evidence="1" type="ORF">Fuma_01546</name>
</gene>
<dbReference type="Proteomes" id="UP000187735">
    <property type="component" value="Chromosome"/>
</dbReference>
<evidence type="ECO:0000313" key="2">
    <source>
        <dbReference type="Proteomes" id="UP000187735"/>
    </source>
</evidence>
<dbReference type="STRING" id="1891926.Fuma_01546"/>
<dbReference type="AlphaFoldDB" id="A0A1P8WCZ5"/>
<proteinExistence type="predicted"/>
<reference evidence="1 2" key="1">
    <citation type="journal article" date="2016" name="Front. Microbiol.">
        <title>Fuerstia marisgermanicae gen. nov., sp. nov., an Unusual Member of the Phylum Planctomycetes from the German Wadden Sea.</title>
        <authorList>
            <person name="Kohn T."/>
            <person name="Heuer A."/>
            <person name="Jogler M."/>
            <person name="Vollmers J."/>
            <person name="Boedeker C."/>
            <person name="Bunk B."/>
            <person name="Rast P."/>
            <person name="Borchert D."/>
            <person name="Glockner I."/>
            <person name="Freese H.M."/>
            <person name="Klenk H.P."/>
            <person name="Overmann J."/>
            <person name="Kaster A.K."/>
            <person name="Rohde M."/>
            <person name="Wiegand S."/>
            <person name="Jogler C."/>
        </authorList>
    </citation>
    <scope>NUCLEOTIDE SEQUENCE [LARGE SCALE GENOMIC DNA]</scope>
    <source>
        <strain evidence="1 2">NH11</strain>
    </source>
</reference>
<sequence length="375" mass="42648">MNYRPCHVTTLLGSAIYERAYYHCLACHHGHLPTDMDFRIADHQTVGASEVISLMGLLEPFEEGARKTLPRLTGMNVSASTVQRTTEAVGADVAERRDCGETFADDEVWDWHRDATGRKVAYVELDATGVRQQGPHAERAEGRMPWVGVVFNPLPMNPHRRDRRRRHCAESRGVSGLMSLEEIGQQLRNECRSVGLKHADVVIGLSDGGNGLENCLTNVVSGMAREVVFILDFWHASEHLQEFANIFVSDETMRHNQVELWCQHLKEHGGLSLIRQLQSLDLTDRLPPVTEQHQLLLNYLRSNQHRMDYPDYIRNGWQIGSGKVESSCKNIVGARLKCSGMRWRPYGTTPLCQLRALYKSEPKIWTLYWQAYAKT</sequence>
<dbReference type="KEGG" id="fmr:Fuma_01546"/>
<evidence type="ECO:0008006" key="3">
    <source>
        <dbReference type="Google" id="ProtNLM"/>
    </source>
</evidence>
<keyword evidence="2" id="KW-1185">Reference proteome</keyword>
<dbReference type="RefSeq" id="WP_083731884.1">
    <property type="nucleotide sequence ID" value="NZ_CP017641.1"/>
</dbReference>